<evidence type="ECO:0000256" key="1">
    <source>
        <dbReference type="SAM" id="Phobius"/>
    </source>
</evidence>
<dbReference type="PANTHER" id="PTHR40078">
    <property type="entry name" value="INTEGRAL MEMBRANE PROTEIN-RELATED"/>
    <property type="match status" value="1"/>
</dbReference>
<dbReference type="EMBL" id="JAAVUN010000004">
    <property type="protein sequence ID" value="NKE09074.1"/>
    <property type="molecule type" value="Genomic_DNA"/>
</dbReference>
<dbReference type="Proteomes" id="UP000521379">
    <property type="component" value="Unassembled WGS sequence"/>
</dbReference>
<dbReference type="InterPro" id="IPR038750">
    <property type="entry name" value="YczE/YyaS-like"/>
</dbReference>
<feature type="transmembrane region" description="Helical" evidence="1">
    <location>
        <begin position="92"/>
        <end position="113"/>
    </location>
</feature>
<keyword evidence="1" id="KW-1133">Transmembrane helix</keyword>
<dbReference type="RefSeq" id="WP_052209336.1">
    <property type="nucleotide sequence ID" value="NZ_JAAVUN010000004.1"/>
</dbReference>
<dbReference type="PANTHER" id="PTHR40078:SF1">
    <property type="entry name" value="INTEGRAL MEMBRANE PROTEIN"/>
    <property type="match status" value="1"/>
</dbReference>
<name>A0A846TTH0_9MICC</name>
<feature type="transmembrane region" description="Helical" evidence="1">
    <location>
        <begin position="61"/>
        <end position="80"/>
    </location>
</feature>
<evidence type="ECO:0000313" key="3">
    <source>
        <dbReference type="Proteomes" id="UP000521379"/>
    </source>
</evidence>
<keyword evidence="1" id="KW-0812">Transmembrane</keyword>
<protein>
    <recommendedName>
        <fullName evidence="4">Integral membrane protein</fullName>
    </recommendedName>
</protein>
<reference evidence="2 3" key="1">
    <citation type="submission" date="2020-02" db="EMBL/GenBank/DDBJ databases">
        <authorList>
            <person name="Sun Q."/>
        </authorList>
    </citation>
    <scope>NUCLEOTIDE SEQUENCE [LARGE SCALE GENOMIC DNA]</scope>
    <source>
        <strain evidence="2 3">YIM 13062</strain>
    </source>
</reference>
<keyword evidence="1" id="KW-0472">Membrane</keyword>
<feature type="transmembrane region" description="Helical" evidence="1">
    <location>
        <begin position="20"/>
        <end position="41"/>
    </location>
</feature>
<sequence length="216" mass="22987">MTETDQSGDPTTRERVVRPLYALFGVILLGAGAALMLVGGVGVDPFTAMNQGLADRLGFDLGPVQLVVNLLLLAVVFFTGRHMIGLGTIINMVLVGFLISGFSTLFSAVLPAADTLLMQAAYLAVALVIFDFGVSAYICAGSGTSPYDAIAPIVVERKNWAYRYVRWVQDIVVVIIAAILGGPVGLATVITAFFNGPLIEFFTKKFNERIVAKLVG</sequence>
<comment type="caution">
    <text evidence="2">The sequence shown here is derived from an EMBL/GenBank/DDBJ whole genome shotgun (WGS) entry which is preliminary data.</text>
</comment>
<evidence type="ECO:0008006" key="4">
    <source>
        <dbReference type="Google" id="ProtNLM"/>
    </source>
</evidence>
<dbReference type="Pfam" id="PF19700">
    <property type="entry name" value="DUF6198"/>
    <property type="match status" value="1"/>
</dbReference>
<feature type="transmembrane region" description="Helical" evidence="1">
    <location>
        <begin position="119"/>
        <end position="140"/>
    </location>
</feature>
<keyword evidence="3" id="KW-1185">Reference proteome</keyword>
<evidence type="ECO:0000313" key="2">
    <source>
        <dbReference type="EMBL" id="NKE09074.1"/>
    </source>
</evidence>
<accession>A0A846TTH0</accession>
<organism evidence="2 3">
    <name type="scientific">Kocuria subflava</name>
    <dbReference type="NCBI Taxonomy" id="1736139"/>
    <lineage>
        <taxon>Bacteria</taxon>
        <taxon>Bacillati</taxon>
        <taxon>Actinomycetota</taxon>
        <taxon>Actinomycetes</taxon>
        <taxon>Micrococcales</taxon>
        <taxon>Micrococcaceae</taxon>
        <taxon>Kocuria</taxon>
    </lineage>
</organism>
<gene>
    <name evidence="2" type="ORF">GTW58_03765</name>
</gene>
<dbReference type="AlphaFoldDB" id="A0A846TTH0"/>
<feature type="transmembrane region" description="Helical" evidence="1">
    <location>
        <begin position="171"/>
        <end position="194"/>
    </location>
</feature>
<proteinExistence type="predicted"/>